<feature type="chain" id="PRO_5006070604" description="SHSP domain-containing protein" evidence="5">
    <location>
        <begin position="29"/>
        <end position="298"/>
    </location>
</feature>
<dbReference type="PROSITE" id="PS01031">
    <property type="entry name" value="SHSP"/>
    <property type="match status" value="1"/>
</dbReference>
<dbReference type="AlphaFoldDB" id="A0A0P4WKJ9"/>
<dbReference type="GO" id="GO:0042026">
    <property type="term" value="P:protein refolding"/>
    <property type="evidence" value="ECO:0007669"/>
    <property type="project" value="TreeGrafter"/>
</dbReference>
<dbReference type="EMBL" id="GDRN01046252">
    <property type="protein sequence ID" value="JAI66788.1"/>
    <property type="molecule type" value="Transcribed_RNA"/>
</dbReference>
<feature type="compositionally biased region" description="Low complexity" evidence="4">
    <location>
        <begin position="130"/>
        <end position="155"/>
    </location>
</feature>
<dbReference type="Pfam" id="PF00011">
    <property type="entry name" value="HSP20"/>
    <property type="match status" value="1"/>
</dbReference>
<feature type="compositionally biased region" description="Low complexity" evidence="4">
    <location>
        <begin position="95"/>
        <end position="110"/>
    </location>
</feature>
<dbReference type="InterPro" id="IPR002068">
    <property type="entry name" value="A-crystallin/Hsp20_dom"/>
</dbReference>
<dbReference type="CDD" id="cd06526">
    <property type="entry name" value="metazoan_ACD"/>
    <property type="match status" value="1"/>
</dbReference>
<organism evidence="7">
    <name type="scientific">Scylla olivacea</name>
    <name type="common">Orange mud crab</name>
    <name type="synonym">Cancer olivacea</name>
    <dbReference type="NCBI Taxonomy" id="85551"/>
    <lineage>
        <taxon>Eukaryota</taxon>
        <taxon>Metazoa</taxon>
        <taxon>Ecdysozoa</taxon>
        <taxon>Arthropoda</taxon>
        <taxon>Crustacea</taxon>
        <taxon>Multicrustacea</taxon>
        <taxon>Malacostraca</taxon>
        <taxon>Eumalacostraca</taxon>
        <taxon>Eucarida</taxon>
        <taxon>Decapoda</taxon>
        <taxon>Pleocyemata</taxon>
        <taxon>Brachyura</taxon>
        <taxon>Eubrachyura</taxon>
        <taxon>Portunoidea</taxon>
        <taxon>Portunidae</taxon>
        <taxon>Portuninae</taxon>
        <taxon>Scylla</taxon>
    </lineage>
</organism>
<dbReference type="PANTHER" id="PTHR45640:SF26">
    <property type="entry name" value="RE23625P"/>
    <property type="match status" value="1"/>
</dbReference>
<proteinExistence type="inferred from homology"/>
<dbReference type="Gene3D" id="2.60.40.790">
    <property type="match status" value="1"/>
</dbReference>
<feature type="coiled-coil region" evidence="3">
    <location>
        <begin position="192"/>
        <end position="229"/>
    </location>
</feature>
<dbReference type="GO" id="GO:0009408">
    <property type="term" value="P:response to heat"/>
    <property type="evidence" value="ECO:0007669"/>
    <property type="project" value="TreeGrafter"/>
</dbReference>
<evidence type="ECO:0000256" key="1">
    <source>
        <dbReference type="PROSITE-ProRule" id="PRU00285"/>
    </source>
</evidence>
<name>A0A0P4WKJ9_SCYOL</name>
<feature type="region of interest" description="Disordered" evidence="4">
    <location>
        <begin position="76"/>
        <end position="155"/>
    </location>
</feature>
<dbReference type="InterPro" id="IPR001436">
    <property type="entry name" value="Alpha-crystallin/sHSP_animal"/>
</dbReference>
<comment type="similarity">
    <text evidence="1 2">Belongs to the small heat shock protein (HSP20) family.</text>
</comment>
<sequence>MFGASSTLSTMHFRFLFLMWVFQERGEGGKTPVKSSSKESCSSSTSMEERVIPTTRDGVAVNSATQRTQQEVKFTGRKGSGTRIIPLTMEDDTGSGDTTSSSASNTSQAGEATRSFERIIPTVREGDMPSTSSSSSSERKTSTQYSGSSSSSVQSRILPIHRRGRFFQDSTFERVWDDFENAVDDLVTKRGSENEESQKKEEDDQIQTYRNLRKVIKEEDNQAATVSKEDDGYKIVMDVKDFVDGLLDVKALDGSVMVTGEKGNNKFERRFSIPGLSEPEKVAAALSADGVLTITAPV</sequence>
<keyword evidence="3" id="KW-0175">Coiled coil</keyword>
<feature type="domain" description="SHSP" evidence="6">
    <location>
        <begin position="215"/>
        <end position="298"/>
    </location>
</feature>
<evidence type="ECO:0000256" key="3">
    <source>
        <dbReference type="SAM" id="Coils"/>
    </source>
</evidence>
<dbReference type="PANTHER" id="PTHR45640">
    <property type="entry name" value="HEAT SHOCK PROTEIN HSP-12.2-RELATED"/>
    <property type="match status" value="1"/>
</dbReference>
<dbReference type="GO" id="GO:0005634">
    <property type="term" value="C:nucleus"/>
    <property type="evidence" value="ECO:0007669"/>
    <property type="project" value="TreeGrafter"/>
</dbReference>
<feature type="signal peptide" evidence="5">
    <location>
        <begin position="1"/>
        <end position="28"/>
    </location>
</feature>
<feature type="region of interest" description="Disordered" evidence="4">
    <location>
        <begin position="27"/>
        <end position="51"/>
    </location>
</feature>
<evidence type="ECO:0000256" key="5">
    <source>
        <dbReference type="SAM" id="SignalP"/>
    </source>
</evidence>
<dbReference type="InterPro" id="IPR008978">
    <property type="entry name" value="HSP20-like_chaperone"/>
</dbReference>
<reference evidence="7" key="1">
    <citation type="submission" date="2015-09" db="EMBL/GenBank/DDBJ databases">
        <title>Scylla olivacea transcriptome.</title>
        <authorList>
            <person name="Ikhwanuddin M."/>
        </authorList>
    </citation>
    <scope>NUCLEOTIDE SEQUENCE</scope>
</reference>
<dbReference type="GO" id="GO:0051082">
    <property type="term" value="F:unfolded protein binding"/>
    <property type="evidence" value="ECO:0007669"/>
    <property type="project" value="TreeGrafter"/>
</dbReference>
<keyword evidence="5" id="KW-0732">Signal</keyword>
<dbReference type="GO" id="GO:0005737">
    <property type="term" value="C:cytoplasm"/>
    <property type="evidence" value="ECO:0007669"/>
    <property type="project" value="TreeGrafter"/>
</dbReference>
<evidence type="ECO:0000256" key="4">
    <source>
        <dbReference type="SAM" id="MobiDB-lite"/>
    </source>
</evidence>
<protein>
    <recommendedName>
        <fullName evidence="6">SHSP domain-containing protein</fullName>
    </recommendedName>
</protein>
<evidence type="ECO:0000313" key="7">
    <source>
        <dbReference type="EMBL" id="JAI66788.1"/>
    </source>
</evidence>
<evidence type="ECO:0000256" key="2">
    <source>
        <dbReference type="RuleBase" id="RU003616"/>
    </source>
</evidence>
<dbReference type="SUPFAM" id="SSF49764">
    <property type="entry name" value="HSP20-like chaperones"/>
    <property type="match status" value="1"/>
</dbReference>
<accession>A0A0P4WKJ9</accession>
<evidence type="ECO:0000259" key="6">
    <source>
        <dbReference type="PROSITE" id="PS01031"/>
    </source>
</evidence>